<dbReference type="GO" id="GO:0008676">
    <property type="term" value="F:3-deoxy-8-phosphooctulonate synthase activity"/>
    <property type="evidence" value="ECO:0007669"/>
    <property type="project" value="UniProtKB-EC"/>
</dbReference>
<dbReference type="NCBIfam" id="TIGR01362">
    <property type="entry name" value="KDO8P_synth"/>
    <property type="match status" value="1"/>
</dbReference>
<evidence type="ECO:0000313" key="11">
    <source>
        <dbReference type="Proteomes" id="UP000190774"/>
    </source>
</evidence>
<organism evidence="10 11">
    <name type="scientific">Prosthecobacter debontii</name>
    <dbReference type="NCBI Taxonomy" id="48467"/>
    <lineage>
        <taxon>Bacteria</taxon>
        <taxon>Pseudomonadati</taxon>
        <taxon>Verrucomicrobiota</taxon>
        <taxon>Verrucomicrobiia</taxon>
        <taxon>Verrucomicrobiales</taxon>
        <taxon>Verrucomicrobiaceae</taxon>
        <taxon>Prosthecobacter</taxon>
    </lineage>
</organism>
<dbReference type="NCBIfam" id="NF003543">
    <property type="entry name" value="PRK05198.1"/>
    <property type="match status" value="1"/>
</dbReference>
<protein>
    <recommendedName>
        <fullName evidence="5">3-deoxy-8-phosphooctulonate synthase</fullName>
        <ecNumber evidence="5">2.5.1.55</ecNumber>
    </recommendedName>
</protein>
<dbReference type="AlphaFoldDB" id="A0A1T4YSX4"/>
<evidence type="ECO:0000256" key="8">
    <source>
        <dbReference type="ARBA" id="ARBA00049112"/>
    </source>
</evidence>
<comment type="subcellular location">
    <subcellularLocation>
        <location evidence="1">Cytoplasm</location>
    </subcellularLocation>
</comment>
<dbReference type="EMBL" id="FUYE01000017">
    <property type="protein sequence ID" value="SKB04830.1"/>
    <property type="molecule type" value="Genomic_DNA"/>
</dbReference>
<accession>A0A1T4YSX4</accession>
<comment type="similarity">
    <text evidence="4">Belongs to the KdsA family.</text>
</comment>
<reference evidence="11" key="1">
    <citation type="submission" date="2017-02" db="EMBL/GenBank/DDBJ databases">
        <authorList>
            <person name="Varghese N."/>
            <person name="Submissions S."/>
        </authorList>
    </citation>
    <scope>NUCLEOTIDE SEQUENCE [LARGE SCALE GENOMIC DNA]</scope>
    <source>
        <strain evidence="11">ATCC 700200</strain>
    </source>
</reference>
<evidence type="ECO:0000256" key="6">
    <source>
        <dbReference type="ARBA" id="ARBA00022490"/>
    </source>
</evidence>
<evidence type="ECO:0000256" key="7">
    <source>
        <dbReference type="ARBA" id="ARBA00022679"/>
    </source>
</evidence>
<dbReference type="GO" id="GO:0009103">
    <property type="term" value="P:lipopolysaccharide biosynthetic process"/>
    <property type="evidence" value="ECO:0007669"/>
    <property type="project" value="UniProtKB-UniPathway"/>
</dbReference>
<dbReference type="InterPro" id="IPR006269">
    <property type="entry name" value="KDO8P_synthase"/>
</dbReference>
<dbReference type="InterPro" id="IPR006218">
    <property type="entry name" value="DAHP1/KDSA"/>
</dbReference>
<dbReference type="STRING" id="48467.SAMN02745166_04119"/>
<dbReference type="EC" id="2.5.1.55" evidence="5"/>
<evidence type="ECO:0000313" key="10">
    <source>
        <dbReference type="EMBL" id="SKB04830.1"/>
    </source>
</evidence>
<evidence type="ECO:0000256" key="2">
    <source>
        <dbReference type="ARBA" id="ARBA00004756"/>
    </source>
</evidence>
<evidence type="ECO:0000259" key="9">
    <source>
        <dbReference type="Pfam" id="PF00793"/>
    </source>
</evidence>
<evidence type="ECO:0000256" key="4">
    <source>
        <dbReference type="ARBA" id="ARBA00010499"/>
    </source>
</evidence>
<comment type="pathway">
    <text evidence="2">Bacterial outer membrane biogenesis; lipopolysaccharide biosynthesis.</text>
</comment>
<dbReference type="RefSeq" id="WP_078815331.1">
    <property type="nucleotide sequence ID" value="NZ_FUYE01000017.1"/>
</dbReference>
<comment type="catalytic activity">
    <reaction evidence="8">
        <text>D-arabinose 5-phosphate + phosphoenolpyruvate + H2O = 3-deoxy-alpha-D-manno-2-octulosonate-8-phosphate + phosphate</text>
        <dbReference type="Rhea" id="RHEA:14053"/>
        <dbReference type="ChEBI" id="CHEBI:15377"/>
        <dbReference type="ChEBI" id="CHEBI:43474"/>
        <dbReference type="ChEBI" id="CHEBI:57693"/>
        <dbReference type="ChEBI" id="CHEBI:58702"/>
        <dbReference type="ChEBI" id="CHEBI:85985"/>
        <dbReference type="EC" id="2.5.1.55"/>
    </reaction>
</comment>
<dbReference type="Pfam" id="PF00793">
    <property type="entry name" value="DAHP_synth_1"/>
    <property type="match status" value="1"/>
</dbReference>
<proteinExistence type="inferred from homology"/>
<dbReference type="UniPathway" id="UPA00357">
    <property type="reaction ID" value="UER00474"/>
</dbReference>
<evidence type="ECO:0000256" key="3">
    <source>
        <dbReference type="ARBA" id="ARBA00004845"/>
    </source>
</evidence>
<evidence type="ECO:0000256" key="1">
    <source>
        <dbReference type="ARBA" id="ARBA00004496"/>
    </source>
</evidence>
<dbReference type="PANTHER" id="PTHR21057">
    <property type="entry name" value="PHOSPHO-2-DEHYDRO-3-DEOXYHEPTONATE ALDOLASE"/>
    <property type="match status" value="1"/>
</dbReference>
<keyword evidence="6" id="KW-0963">Cytoplasm</keyword>
<dbReference type="Proteomes" id="UP000190774">
    <property type="component" value="Unassembled WGS sequence"/>
</dbReference>
<evidence type="ECO:0000256" key="5">
    <source>
        <dbReference type="ARBA" id="ARBA00012693"/>
    </source>
</evidence>
<dbReference type="Gene3D" id="3.20.20.70">
    <property type="entry name" value="Aldolase class I"/>
    <property type="match status" value="1"/>
</dbReference>
<keyword evidence="7" id="KW-0808">Transferase</keyword>
<dbReference type="SUPFAM" id="SSF51569">
    <property type="entry name" value="Aldolase"/>
    <property type="match status" value="1"/>
</dbReference>
<dbReference type="OrthoDB" id="9780456at2"/>
<dbReference type="InterPro" id="IPR013785">
    <property type="entry name" value="Aldolase_TIM"/>
</dbReference>
<comment type="pathway">
    <text evidence="3">Carbohydrate biosynthesis; 3-deoxy-D-manno-octulosonate biosynthesis; 3-deoxy-D-manno-octulosonate from D-ribulose 5-phosphate: step 2/3.</text>
</comment>
<gene>
    <name evidence="10" type="ORF">SAMN02745166_04119</name>
</gene>
<feature type="domain" description="DAHP synthetase I/KDSA" evidence="9">
    <location>
        <begin position="16"/>
        <end position="265"/>
    </location>
</feature>
<name>A0A1T4YSX4_9BACT</name>
<keyword evidence="11" id="KW-1185">Reference proteome</keyword>
<dbReference type="UniPathway" id="UPA00030"/>
<sequence>MLPLPVVKVGSVPVDGTQPLFILGPCVIESEEFIWDVAERLGAIANSLRLKWVFKASYDKANRSAISSYRGLGVEKGCRILAEIGAKLGVPVTTDVHSPEEAKIAAEHIDLLQIPAFLSRQTDLILAAGETGRAVNVKKGQFMAPWDVKNIAEKLASVGCENFLFTERGTTFGYQNLVTDMRSLYWMRELGYRVIFDATHSVQRPGGLGTTTGGDGKLAPVLARAAVATGCDGVFMETHPDPSKALSDGPNQVPMADIAQVVEKLRRIHSLVTEDS</sequence>
<dbReference type="GO" id="GO:0005737">
    <property type="term" value="C:cytoplasm"/>
    <property type="evidence" value="ECO:0007669"/>
    <property type="project" value="UniProtKB-SubCell"/>
</dbReference>